<dbReference type="PIRSF" id="PIRSF003230">
    <property type="entry name" value="YbgC"/>
    <property type="match status" value="1"/>
</dbReference>
<dbReference type="RefSeq" id="WP_039721271.1">
    <property type="nucleotide sequence ID" value="NZ_CP037899.1"/>
</dbReference>
<dbReference type="InterPro" id="IPR006684">
    <property type="entry name" value="YbgC/YbaW"/>
</dbReference>
<dbReference type="OrthoDB" id="9801517at2"/>
<dbReference type="GO" id="GO:0047617">
    <property type="term" value="F:fatty acyl-CoA hydrolase activity"/>
    <property type="evidence" value="ECO:0007669"/>
    <property type="project" value="TreeGrafter"/>
</dbReference>
<dbReference type="AlphaFoldDB" id="A0A0C1RLB8"/>
<accession>A0A0C1RLB8</accession>
<reference evidence="3 5" key="1">
    <citation type="submission" date="2014-08" db="EMBL/GenBank/DDBJ databases">
        <title>Methylacidiphilum kamchatkense strain Kam1 draft genome sequence.</title>
        <authorList>
            <person name="Birkeland N.-K."/>
            <person name="Erikstad H.A."/>
        </authorList>
    </citation>
    <scope>NUCLEOTIDE SEQUENCE [LARGE SCALE GENOMIC DNA]</scope>
    <source>
        <strain evidence="3 5">Kam1</strain>
    </source>
</reference>
<gene>
    <name evidence="3" type="ORF">A946_05280</name>
    <name evidence="4" type="ORF">kam1_512</name>
</gene>
<dbReference type="EMBL" id="CP037899">
    <property type="protein sequence ID" value="QDQ41762.1"/>
    <property type="molecule type" value="Genomic_DNA"/>
</dbReference>
<dbReference type="EC" id="3.1.2.-" evidence="4"/>
<name>A0A0C1RLB8_9BACT</name>
<protein>
    <submittedName>
        <fullName evidence="4">Acyl-CoA thioester hydrolase</fullName>
        <ecNumber evidence="4">3.1.2.-</ecNumber>
    </submittedName>
    <submittedName>
        <fullName evidence="3">Thioesterase</fullName>
    </submittedName>
</protein>
<evidence type="ECO:0000256" key="2">
    <source>
        <dbReference type="ARBA" id="ARBA00022801"/>
    </source>
</evidence>
<sequence>MPVLPELPECESKIKTFFFDTDSCGLVHNIAYLRFVEIARSELAERLGWPLKEMEKTGLVPVVVKTEIVYKSPARLGDIISIISRLSRIERVRFQIDFELRKESPTGSLLAECRQILACIKLPERKPSPIPLNWAQSYPWLVGKKTENS</sequence>
<dbReference type="SUPFAM" id="SSF54637">
    <property type="entry name" value="Thioesterase/thiol ester dehydrase-isomerase"/>
    <property type="match status" value="1"/>
</dbReference>
<evidence type="ECO:0000313" key="3">
    <source>
        <dbReference type="EMBL" id="KIE58822.1"/>
    </source>
</evidence>
<dbReference type="CDD" id="cd00586">
    <property type="entry name" value="4HBT"/>
    <property type="match status" value="1"/>
</dbReference>
<dbReference type="InterPro" id="IPR029069">
    <property type="entry name" value="HotDog_dom_sf"/>
</dbReference>
<dbReference type="InterPro" id="IPR050563">
    <property type="entry name" value="4-hydroxybenzoyl-CoA_TE"/>
</dbReference>
<keyword evidence="2 4" id="KW-0378">Hydrolase</keyword>
<evidence type="ECO:0000256" key="1">
    <source>
        <dbReference type="ARBA" id="ARBA00005953"/>
    </source>
</evidence>
<keyword evidence="5" id="KW-1185">Reference proteome</keyword>
<reference evidence="4" key="2">
    <citation type="journal article" date="2019" name="BMC Genomics">
        <title>Complete genome sequence analysis of the thermoacidophilic verrucomicrobial methanotroph 'Candidatus Methylacidiphilum kamchatkense' strain Kam1 and comparison with its closest relatives.</title>
        <authorList>
            <person name="Kruse T."/>
            <person name="Ratnadevi C.M."/>
            <person name="Erikstad H.A."/>
            <person name="Birkeland N.K."/>
        </authorList>
    </citation>
    <scope>NUCLEOTIDE SEQUENCE</scope>
    <source>
        <strain evidence="4">Kam1</strain>
    </source>
</reference>
<dbReference type="STRING" id="1202785.A946_05280"/>
<dbReference type="Proteomes" id="UP000315925">
    <property type="component" value="Chromosome"/>
</dbReference>
<dbReference type="Pfam" id="PF13279">
    <property type="entry name" value="4HBT_2"/>
    <property type="match status" value="1"/>
</dbReference>
<dbReference type="Proteomes" id="UP000031594">
    <property type="component" value="Unassembled WGS sequence"/>
</dbReference>
<dbReference type="PANTHER" id="PTHR31793">
    <property type="entry name" value="4-HYDROXYBENZOYL-COA THIOESTERASE FAMILY MEMBER"/>
    <property type="match status" value="1"/>
</dbReference>
<dbReference type="PANTHER" id="PTHR31793:SF27">
    <property type="entry name" value="NOVEL THIOESTERASE SUPERFAMILY DOMAIN AND SAPOSIN A-TYPE DOMAIN CONTAINING PROTEIN (0610012H03RIK)"/>
    <property type="match status" value="1"/>
</dbReference>
<organism evidence="4 6">
    <name type="scientific">Methylacidiphilum kamchatkense Kam1</name>
    <dbReference type="NCBI Taxonomy" id="1202785"/>
    <lineage>
        <taxon>Bacteria</taxon>
        <taxon>Pseudomonadati</taxon>
        <taxon>Verrucomicrobiota</taxon>
        <taxon>Methylacidiphilae</taxon>
        <taxon>Methylacidiphilales</taxon>
        <taxon>Methylacidiphilaceae</taxon>
        <taxon>Methylacidiphilum (ex Ratnadevi et al. 2023)</taxon>
    </lineage>
</organism>
<dbReference type="KEGG" id="mkc:kam1_512"/>
<evidence type="ECO:0000313" key="4">
    <source>
        <dbReference type="EMBL" id="QDQ41762.1"/>
    </source>
</evidence>
<comment type="similarity">
    <text evidence="1">Belongs to the 4-hydroxybenzoyl-CoA thioesterase family.</text>
</comment>
<reference evidence="6" key="3">
    <citation type="submission" date="2019-03" db="EMBL/GenBank/DDBJ databases">
        <title>Complete genome of Methylacidiphilum kamchatkense Kam1.</title>
        <authorList>
            <person name="Kruse T."/>
            <person name="Murarilal Ratnadevi C."/>
            <person name="Erikstad H.-A."/>
            <person name="Birkeland N.-K."/>
        </authorList>
    </citation>
    <scope>NUCLEOTIDE SEQUENCE [LARGE SCALE GENOMIC DNA]</scope>
    <source>
        <strain evidence="6">kam1</strain>
    </source>
</reference>
<evidence type="ECO:0000313" key="6">
    <source>
        <dbReference type="Proteomes" id="UP000315925"/>
    </source>
</evidence>
<evidence type="ECO:0000313" key="5">
    <source>
        <dbReference type="Proteomes" id="UP000031594"/>
    </source>
</evidence>
<proteinExistence type="inferred from homology"/>
<dbReference type="EMBL" id="JQNX01000003">
    <property type="protein sequence ID" value="KIE58822.1"/>
    <property type="molecule type" value="Genomic_DNA"/>
</dbReference>
<dbReference type="Gene3D" id="3.10.129.10">
    <property type="entry name" value="Hotdog Thioesterase"/>
    <property type="match status" value="1"/>
</dbReference>